<sequence length="296" mass="33363">MTPPHPRRVNQFCRDFAMDNCGRHIYWITDEGIGRTRLGGNKKEILVNSSAYLRISLTIDQQSQRMYWIELTQSGDEKVSIKSAKLNGKDITTVYVIEKVYRAFSLTVSKDYIYWQNYYQDGIWQLPKNQTLQKAKKITSTRLSFCVTCHLIATRYTIKEQIQGIQSCEALQRFIPRDSKNESTASVCQNYCFQGECSFSDEGDPTCSCKPGYSGERCEVNACHQYCLNGGVCSLNEASAPVCKCSAEYEGDRCEVSTFAVKCIQTVSMLKNLLNADVTSFTLSKGVKSTCDSPVV</sequence>
<name>A0ACC2Q2I7_9NEOP</name>
<proteinExistence type="predicted"/>
<dbReference type="EMBL" id="CM056804">
    <property type="protein sequence ID" value="KAJ8706433.1"/>
    <property type="molecule type" value="Genomic_DNA"/>
</dbReference>
<comment type="caution">
    <text evidence="1">The sequence shown here is derived from an EMBL/GenBank/DDBJ whole genome shotgun (WGS) entry which is preliminary data.</text>
</comment>
<accession>A0ACC2Q2I7</accession>
<evidence type="ECO:0000313" key="1">
    <source>
        <dbReference type="EMBL" id="KAJ8706433.1"/>
    </source>
</evidence>
<gene>
    <name evidence="1" type="ORF">PYW08_011059</name>
</gene>
<organism evidence="1 2">
    <name type="scientific">Mythimna loreyi</name>
    <dbReference type="NCBI Taxonomy" id="667449"/>
    <lineage>
        <taxon>Eukaryota</taxon>
        <taxon>Metazoa</taxon>
        <taxon>Ecdysozoa</taxon>
        <taxon>Arthropoda</taxon>
        <taxon>Hexapoda</taxon>
        <taxon>Insecta</taxon>
        <taxon>Pterygota</taxon>
        <taxon>Neoptera</taxon>
        <taxon>Endopterygota</taxon>
        <taxon>Lepidoptera</taxon>
        <taxon>Glossata</taxon>
        <taxon>Ditrysia</taxon>
        <taxon>Noctuoidea</taxon>
        <taxon>Noctuidae</taxon>
        <taxon>Noctuinae</taxon>
        <taxon>Hadenini</taxon>
        <taxon>Mythimna</taxon>
    </lineage>
</organism>
<protein>
    <submittedName>
        <fullName evidence="1">Uncharacterized protein</fullName>
    </submittedName>
</protein>
<reference evidence="1" key="1">
    <citation type="submission" date="2023-03" db="EMBL/GenBank/DDBJ databases">
        <title>Chromosome-level genomes of two armyworms, Mythimna separata and Mythimna loreyi, provide insights into the biosynthesis and reception of sex pheromones.</title>
        <authorList>
            <person name="Zhao H."/>
        </authorList>
    </citation>
    <scope>NUCLEOTIDE SEQUENCE</scope>
    <source>
        <strain evidence="1">BeijingLab</strain>
    </source>
</reference>
<keyword evidence="2" id="KW-1185">Reference proteome</keyword>
<dbReference type="Proteomes" id="UP001231649">
    <property type="component" value="Chromosome 28"/>
</dbReference>
<evidence type="ECO:0000313" key="2">
    <source>
        <dbReference type="Proteomes" id="UP001231649"/>
    </source>
</evidence>